<name>A0A5N6VJE5_9EURO</name>
<dbReference type="AlphaFoldDB" id="A0A5N6VJE5"/>
<keyword evidence="2" id="KW-1185">Reference proteome</keyword>
<evidence type="ECO:0000313" key="1">
    <source>
        <dbReference type="EMBL" id="KAE8308336.1"/>
    </source>
</evidence>
<sequence length="94" mass="10366">MLSNSTFTGSICINLSFATPTITFGRGDGYEAIRLLVIDTVVRSRSHWCSSDIVEANLSNSLLNIPFQVDSFHRSVHSYPPNAKYGVQEGVQMV</sequence>
<gene>
    <name evidence="1" type="ORF">BDV41DRAFT_551906</name>
</gene>
<reference evidence="2" key="1">
    <citation type="submission" date="2019-04" db="EMBL/GenBank/DDBJ databases">
        <title>Friends and foes A comparative genomics studyof 23 Aspergillus species from section Flavi.</title>
        <authorList>
            <consortium name="DOE Joint Genome Institute"/>
            <person name="Kjaerbolling I."/>
            <person name="Vesth T."/>
            <person name="Frisvad J.C."/>
            <person name="Nybo J.L."/>
            <person name="Theobald S."/>
            <person name="Kildgaard S."/>
            <person name="Isbrandt T."/>
            <person name="Kuo A."/>
            <person name="Sato A."/>
            <person name="Lyhne E.K."/>
            <person name="Kogle M.E."/>
            <person name="Wiebenga A."/>
            <person name="Kun R.S."/>
            <person name="Lubbers R.J."/>
            <person name="Makela M.R."/>
            <person name="Barry K."/>
            <person name="Chovatia M."/>
            <person name="Clum A."/>
            <person name="Daum C."/>
            <person name="Haridas S."/>
            <person name="He G."/>
            <person name="LaButti K."/>
            <person name="Lipzen A."/>
            <person name="Mondo S."/>
            <person name="Riley R."/>
            <person name="Salamov A."/>
            <person name="Simmons B.A."/>
            <person name="Magnuson J.K."/>
            <person name="Henrissat B."/>
            <person name="Mortensen U.H."/>
            <person name="Larsen T.O."/>
            <person name="Devries R.P."/>
            <person name="Grigoriev I.V."/>
            <person name="Machida M."/>
            <person name="Baker S.E."/>
            <person name="Andersen M.R."/>
        </authorList>
    </citation>
    <scope>NUCLEOTIDE SEQUENCE [LARGE SCALE GENOMIC DNA]</scope>
    <source>
        <strain evidence="2">CBS 130015</strain>
    </source>
</reference>
<organism evidence="1 2">
    <name type="scientific">Aspergillus transmontanensis</name>
    <dbReference type="NCBI Taxonomy" id="1034304"/>
    <lineage>
        <taxon>Eukaryota</taxon>
        <taxon>Fungi</taxon>
        <taxon>Dikarya</taxon>
        <taxon>Ascomycota</taxon>
        <taxon>Pezizomycotina</taxon>
        <taxon>Eurotiomycetes</taxon>
        <taxon>Eurotiomycetidae</taxon>
        <taxon>Eurotiales</taxon>
        <taxon>Aspergillaceae</taxon>
        <taxon>Aspergillus</taxon>
        <taxon>Aspergillus subgen. Circumdati</taxon>
    </lineage>
</organism>
<proteinExistence type="predicted"/>
<dbReference type="Proteomes" id="UP000325433">
    <property type="component" value="Unassembled WGS sequence"/>
</dbReference>
<evidence type="ECO:0000313" key="2">
    <source>
        <dbReference type="Proteomes" id="UP000325433"/>
    </source>
</evidence>
<protein>
    <submittedName>
        <fullName evidence="1">Uncharacterized protein</fullName>
    </submittedName>
</protein>
<accession>A0A5N6VJE5</accession>
<dbReference type="EMBL" id="ML738386">
    <property type="protein sequence ID" value="KAE8308336.1"/>
    <property type="molecule type" value="Genomic_DNA"/>
</dbReference>